<evidence type="ECO:0000313" key="5">
    <source>
        <dbReference type="Proteomes" id="UP000589085"/>
    </source>
</evidence>
<evidence type="ECO:0000256" key="2">
    <source>
        <dbReference type="ARBA" id="ARBA00006763"/>
    </source>
</evidence>
<name>A0A7W4NM07_9PROT</name>
<sequence>MKLAVFCGSASGDRPAYRDAAHAFGQLAARRGIGLVYGGGRVGLMGAVADGALAAGGDVTGVMPIALVEQEIAHTGLTRLDIVPDMHARKTRMAELASGFVTLPGGAGTLEEIFEQWTWAQLGIHQKPCGFLNVAGYFDPLLEMIEHAVSAGFLKRAYAEMLVCTPAPDTLLERFACYRPPAQKWRTQGAAGP</sequence>
<dbReference type="NCBIfam" id="TIGR00730">
    <property type="entry name" value="Rossman fold protein, TIGR00730 family"/>
    <property type="match status" value="1"/>
</dbReference>
<dbReference type="Gene3D" id="3.40.50.450">
    <property type="match status" value="1"/>
</dbReference>
<dbReference type="Proteomes" id="UP000589085">
    <property type="component" value="Unassembled WGS sequence"/>
</dbReference>
<proteinExistence type="inferred from homology"/>
<dbReference type="InterPro" id="IPR031100">
    <property type="entry name" value="LOG_fam"/>
</dbReference>
<dbReference type="InterPro" id="IPR005269">
    <property type="entry name" value="LOG"/>
</dbReference>
<evidence type="ECO:0000256" key="1">
    <source>
        <dbReference type="ARBA" id="ARBA00000274"/>
    </source>
</evidence>
<dbReference type="RefSeq" id="WP_182997138.1">
    <property type="nucleotide sequence ID" value="NZ_JABEQJ010000009.1"/>
</dbReference>
<evidence type="ECO:0000256" key="3">
    <source>
        <dbReference type="RuleBase" id="RU363015"/>
    </source>
</evidence>
<dbReference type="EMBL" id="JABEQJ010000009">
    <property type="protein sequence ID" value="MBB2160286.1"/>
    <property type="molecule type" value="Genomic_DNA"/>
</dbReference>
<dbReference type="PANTHER" id="PTHR31223">
    <property type="entry name" value="LOG FAMILY PROTEIN YJL055W"/>
    <property type="match status" value="1"/>
</dbReference>
<reference evidence="4 5" key="1">
    <citation type="submission" date="2020-04" db="EMBL/GenBank/DDBJ databases">
        <title>Description of novel Gluconacetobacter.</title>
        <authorList>
            <person name="Sombolestani A."/>
        </authorList>
    </citation>
    <scope>NUCLEOTIDE SEQUENCE [LARGE SCALE GENOMIC DNA]</scope>
    <source>
        <strain evidence="4 5">LMG 19747</strain>
    </source>
</reference>
<dbReference type="GO" id="GO:0009691">
    <property type="term" value="P:cytokinin biosynthetic process"/>
    <property type="evidence" value="ECO:0007669"/>
    <property type="project" value="UniProtKB-UniRule"/>
</dbReference>
<comment type="catalytic activity">
    <reaction evidence="1">
        <text>AMP + H2O = D-ribose 5-phosphate + adenine</text>
        <dbReference type="Rhea" id="RHEA:20129"/>
        <dbReference type="ChEBI" id="CHEBI:15377"/>
        <dbReference type="ChEBI" id="CHEBI:16708"/>
        <dbReference type="ChEBI" id="CHEBI:78346"/>
        <dbReference type="ChEBI" id="CHEBI:456215"/>
        <dbReference type="EC" id="3.2.2.4"/>
    </reaction>
</comment>
<protein>
    <recommendedName>
        <fullName evidence="3">Cytokinin riboside 5'-monophosphate phosphoribohydrolase</fullName>
        <ecNumber evidence="3">3.2.2.n1</ecNumber>
    </recommendedName>
</protein>
<dbReference type="Pfam" id="PF03641">
    <property type="entry name" value="Lysine_decarbox"/>
    <property type="match status" value="1"/>
</dbReference>
<dbReference type="PANTHER" id="PTHR31223:SF70">
    <property type="entry name" value="LOG FAMILY PROTEIN YJL055W"/>
    <property type="match status" value="1"/>
</dbReference>
<gene>
    <name evidence="4" type="ORF">HLH48_08875</name>
</gene>
<dbReference type="AlphaFoldDB" id="A0A7W4NM07"/>
<dbReference type="SUPFAM" id="SSF102405">
    <property type="entry name" value="MCP/YpsA-like"/>
    <property type="match status" value="1"/>
</dbReference>
<dbReference type="GO" id="GO:0005829">
    <property type="term" value="C:cytosol"/>
    <property type="evidence" value="ECO:0007669"/>
    <property type="project" value="TreeGrafter"/>
</dbReference>
<keyword evidence="3" id="KW-0203">Cytokinin biosynthesis</keyword>
<organism evidence="4 5">
    <name type="scientific">Gluconacetobacter sacchari</name>
    <dbReference type="NCBI Taxonomy" id="92759"/>
    <lineage>
        <taxon>Bacteria</taxon>
        <taxon>Pseudomonadati</taxon>
        <taxon>Pseudomonadota</taxon>
        <taxon>Alphaproteobacteria</taxon>
        <taxon>Acetobacterales</taxon>
        <taxon>Acetobacteraceae</taxon>
        <taxon>Gluconacetobacter</taxon>
    </lineage>
</organism>
<comment type="similarity">
    <text evidence="2 3">Belongs to the LOG family.</text>
</comment>
<keyword evidence="3" id="KW-0378">Hydrolase</keyword>
<accession>A0A7W4NM07</accession>
<evidence type="ECO:0000313" key="4">
    <source>
        <dbReference type="EMBL" id="MBB2160286.1"/>
    </source>
</evidence>
<dbReference type="GO" id="GO:0008714">
    <property type="term" value="F:AMP nucleosidase activity"/>
    <property type="evidence" value="ECO:0007669"/>
    <property type="project" value="UniProtKB-EC"/>
</dbReference>
<dbReference type="EC" id="3.2.2.n1" evidence="3"/>
<comment type="caution">
    <text evidence="4">The sequence shown here is derived from an EMBL/GenBank/DDBJ whole genome shotgun (WGS) entry which is preliminary data.</text>
</comment>